<evidence type="ECO:0000256" key="2">
    <source>
        <dbReference type="ARBA" id="ARBA00044954"/>
    </source>
</evidence>
<comment type="similarity">
    <text evidence="2">Belongs to the UPF0437 family.</text>
</comment>
<dbReference type="InterPro" id="IPR007774">
    <property type="entry name" value="Put_N_fixation"/>
</dbReference>
<sequence length="59" mass="6791">MEGQEEQKKKELAKLKRQATEVASNIHDIVEDRLWSDFDEMPGLAQELVAACQKVRDFS</sequence>
<dbReference type="EMBL" id="MFNF01000004">
    <property type="protein sequence ID" value="OGH04362.1"/>
    <property type="molecule type" value="Genomic_DNA"/>
</dbReference>
<evidence type="ECO:0000313" key="3">
    <source>
        <dbReference type="EMBL" id="OGH04362.1"/>
    </source>
</evidence>
<accession>A0A1F6H1Y7</accession>
<protein>
    <submittedName>
        <fullName evidence="3">Uncharacterized protein</fullName>
    </submittedName>
</protein>
<organism evidence="3 4">
    <name type="scientific">Candidatus Lambdaproteobacteria bacterium RIFOXYD2_FULL_56_26</name>
    <dbReference type="NCBI Taxonomy" id="1817773"/>
    <lineage>
        <taxon>Bacteria</taxon>
        <taxon>Pseudomonadati</taxon>
        <taxon>Pseudomonadota</taxon>
        <taxon>Candidatus Lambdaproteobacteria</taxon>
    </lineage>
</organism>
<dbReference type="Gene3D" id="1.10.287.660">
    <property type="entry name" value="Helix hairpin bin"/>
    <property type="match status" value="1"/>
</dbReference>
<proteinExistence type="inferred from homology"/>
<name>A0A1F6H1Y7_9PROT</name>
<dbReference type="InterPro" id="IPR029012">
    <property type="entry name" value="Helix_hairpin_bin_sf"/>
</dbReference>
<dbReference type="Pfam" id="PF05082">
    <property type="entry name" value="Rop-like"/>
    <property type="match status" value="1"/>
</dbReference>
<keyword evidence="1" id="KW-0535">Nitrogen fixation</keyword>
<dbReference type="AlphaFoldDB" id="A0A1F6H1Y7"/>
<gene>
    <name evidence="3" type="ORF">A2557_10975</name>
</gene>
<comment type="caution">
    <text evidence="3">The sequence shown here is derived from an EMBL/GenBank/DDBJ whole genome shotgun (WGS) entry which is preliminary data.</text>
</comment>
<evidence type="ECO:0000313" key="4">
    <source>
        <dbReference type="Proteomes" id="UP000177583"/>
    </source>
</evidence>
<dbReference type="Proteomes" id="UP000177583">
    <property type="component" value="Unassembled WGS sequence"/>
</dbReference>
<evidence type="ECO:0000256" key="1">
    <source>
        <dbReference type="ARBA" id="ARBA00023231"/>
    </source>
</evidence>
<reference evidence="3 4" key="1">
    <citation type="journal article" date="2016" name="Nat. Commun.">
        <title>Thousands of microbial genomes shed light on interconnected biogeochemical processes in an aquifer system.</title>
        <authorList>
            <person name="Anantharaman K."/>
            <person name="Brown C.T."/>
            <person name="Hug L.A."/>
            <person name="Sharon I."/>
            <person name="Castelle C.J."/>
            <person name="Probst A.J."/>
            <person name="Thomas B.C."/>
            <person name="Singh A."/>
            <person name="Wilkins M.J."/>
            <person name="Karaoz U."/>
            <person name="Brodie E.L."/>
            <person name="Williams K.H."/>
            <person name="Hubbard S.S."/>
            <person name="Banfield J.F."/>
        </authorList>
    </citation>
    <scope>NUCLEOTIDE SEQUENCE [LARGE SCALE GENOMIC DNA]</scope>
</reference>
<dbReference type="PIRSF" id="PIRSF037676">
    <property type="entry name" value="DUF683"/>
    <property type="match status" value="1"/>
</dbReference>